<evidence type="ECO:0000259" key="2">
    <source>
        <dbReference type="Pfam" id="PF13505"/>
    </source>
</evidence>
<evidence type="ECO:0000313" key="4">
    <source>
        <dbReference type="Proteomes" id="UP000309186"/>
    </source>
</evidence>
<dbReference type="InterPro" id="IPR011250">
    <property type="entry name" value="OMP/PagP_B-barrel"/>
</dbReference>
<dbReference type="AlphaFoldDB" id="A0A5R9Q631"/>
<dbReference type="Proteomes" id="UP000309186">
    <property type="component" value="Unassembled WGS sequence"/>
</dbReference>
<evidence type="ECO:0000313" key="3">
    <source>
        <dbReference type="EMBL" id="TLX48591.1"/>
    </source>
</evidence>
<dbReference type="Gene3D" id="2.40.160.20">
    <property type="match status" value="1"/>
</dbReference>
<dbReference type="EMBL" id="PPSW01000006">
    <property type="protein sequence ID" value="TLX48591.1"/>
    <property type="molecule type" value="Genomic_DNA"/>
</dbReference>
<dbReference type="InterPro" id="IPR027385">
    <property type="entry name" value="Beta-barrel_OMP"/>
</dbReference>
<accession>A0A5R9Q631</accession>
<sequence>MLSVIIIGQFISFKAVMNKYLFGLVFLASNSYASSTPSFTTELLIGSSSNKLHASQDFDLGDERSSSNSSSSFGIRFGLPISEYFSVELSKHFYGEADHSYTRNISSDLINDNSFESIAVKLPIETDALKFGIKSHVNINAKLNVNLRVGLANWRYKQYSPAMLVVNDIQEQNHSGRDVYFSVGSEYVVSDSIYIGFEYSQFSIKESEHGAFAADVSYSHKINDFSLVLGWAF</sequence>
<dbReference type="SUPFAM" id="SSF56925">
    <property type="entry name" value="OMPA-like"/>
    <property type="match status" value="1"/>
</dbReference>
<keyword evidence="1" id="KW-0732">Signal</keyword>
<dbReference type="OrthoDB" id="7620169at2"/>
<feature type="domain" description="Outer membrane protein beta-barrel" evidence="2">
    <location>
        <begin position="56"/>
        <end position="233"/>
    </location>
</feature>
<proteinExistence type="predicted"/>
<reference evidence="3 4" key="1">
    <citation type="submission" date="2018-01" db="EMBL/GenBank/DDBJ databases">
        <title>Co-occurrence of chitin degradation, pigmentation and bioactivity in marine Pseudoalteromonas.</title>
        <authorList>
            <person name="Paulsen S."/>
            <person name="Gram L."/>
            <person name="Machado H."/>
        </authorList>
    </citation>
    <scope>NUCLEOTIDE SEQUENCE [LARGE SCALE GENOMIC DNA]</scope>
    <source>
        <strain evidence="3 4">S3663</strain>
    </source>
</reference>
<protein>
    <recommendedName>
        <fullName evidence="2">Outer membrane protein beta-barrel domain-containing protein</fullName>
    </recommendedName>
</protein>
<organism evidence="3 4">
    <name type="scientific">Pseudoalteromonas phenolica</name>
    <dbReference type="NCBI Taxonomy" id="161398"/>
    <lineage>
        <taxon>Bacteria</taxon>
        <taxon>Pseudomonadati</taxon>
        <taxon>Pseudomonadota</taxon>
        <taxon>Gammaproteobacteria</taxon>
        <taxon>Alteromonadales</taxon>
        <taxon>Pseudoalteromonadaceae</taxon>
        <taxon>Pseudoalteromonas</taxon>
    </lineage>
</organism>
<evidence type="ECO:0000256" key="1">
    <source>
        <dbReference type="ARBA" id="ARBA00022729"/>
    </source>
</evidence>
<gene>
    <name evidence="3" type="ORF">C1E24_03835</name>
</gene>
<comment type="caution">
    <text evidence="3">The sequence shown here is derived from an EMBL/GenBank/DDBJ whole genome shotgun (WGS) entry which is preliminary data.</text>
</comment>
<name>A0A5R9Q631_9GAMM</name>
<dbReference type="Pfam" id="PF13505">
    <property type="entry name" value="OMP_b-brl"/>
    <property type="match status" value="1"/>
</dbReference>